<dbReference type="RefSeq" id="WP_002689093.1">
    <property type="nucleotide sequence ID" value="NZ_CM001794.1"/>
</dbReference>
<reference evidence="1" key="1">
    <citation type="submission" date="2012-01" db="EMBL/GenBank/DDBJ databases">
        <title>The Genome Sequence of Treponema denticola H1-T.</title>
        <authorList>
            <consortium name="The Broad Institute Genome Sequencing Platform"/>
            <person name="Earl A."/>
            <person name="Ward D."/>
            <person name="Feldgarden M."/>
            <person name="Gevers D."/>
            <person name="Blanton J.M."/>
            <person name="Fenno C.J."/>
            <person name="Baranova O.V."/>
            <person name="Mathney J."/>
            <person name="Dewhirst F.E."/>
            <person name="Izard J."/>
            <person name="Young S.K."/>
            <person name="Zeng Q."/>
            <person name="Gargeya S."/>
            <person name="Fitzgerald M."/>
            <person name="Haas B."/>
            <person name="Abouelleil A."/>
            <person name="Alvarado L."/>
            <person name="Arachchi H.M."/>
            <person name="Berlin A."/>
            <person name="Chapman S.B."/>
            <person name="Gearin G."/>
            <person name="Goldberg J."/>
            <person name="Griggs A."/>
            <person name="Gujja S."/>
            <person name="Hansen M."/>
            <person name="Heiman D."/>
            <person name="Howarth C."/>
            <person name="Larimer J."/>
            <person name="Lui A."/>
            <person name="MacDonald P.J.P."/>
            <person name="McCowen C."/>
            <person name="Montmayeur A."/>
            <person name="Murphy C."/>
            <person name="Neiman D."/>
            <person name="Pearson M."/>
            <person name="Priest M."/>
            <person name="Roberts A."/>
            <person name="Saif S."/>
            <person name="Shea T."/>
            <person name="Sisk P."/>
            <person name="Stolte C."/>
            <person name="Sykes S."/>
            <person name="Wortman J."/>
            <person name="Nusbaum C."/>
            <person name="Birren B."/>
        </authorList>
    </citation>
    <scope>NUCLEOTIDE SEQUENCE [LARGE SCALE GENOMIC DNA]</scope>
    <source>
        <strain evidence="1">H1-T</strain>
    </source>
</reference>
<protein>
    <recommendedName>
        <fullName evidence="2">Lipoprotein</fullName>
    </recommendedName>
</protein>
<dbReference type="PATRIC" id="fig|999431.4.peg.1779"/>
<dbReference type="PROSITE" id="PS51257">
    <property type="entry name" value="PROKAR_LIPOPROTEIN"/>
    <property type="match status" value="1"/>
</dbReference>
<dbReference type="AlphaFoldDB" id="M2C7T0"/>
<accession>M2C7T0</accession>
<evidence type="ECO:0000313" key="1">
    <source>
        <dbReference type="EMBL" id="EMB29698.1"/>
    </source>
</evidence>
<dbReference type="EMBL" id="AGDW01000019">
    <property type="protein sequence ID" value="EMB29698.1"/>
    <property type="molecule type" value="Genomic_DNA"/>
</dbReference>
<proteinExistence type="predicted"/>
<evidence type="ECO:0008006" key="2">
    <source>
        <dbReference type="Google" id="ProtNLM"/>
    </source>
</evidence>
<name>M2C7T0_TREDN</name>
<dbReference type="HOGENOM" id="CLU_117672_0_0_12"/>
<gene>
    <name evidence="1" type="ORF">HMPREF9725_01725</name>
</gene>
<organism evidence="1">
    <name type="scientific">Treponema denticola H1-T</name>
    <dbReference type="NCBI Taxonomy" id="999431"/>
    <lineage>
        <taxon>Bacteria</taxon>
        <taxon>Pseudomonadati</taxon>
        <taxon>Spirochaetota</taxon>
        <taxon>Spirochaetia</taxon>
        <taxon>Spirochaetales</taxon>
        <taxon>Treponemataceae</taxon>
        <taxon>Treponema</taxon>
    </lineage>
</organism>
<sequence>MKKIVLILLCALSLFISCGKKEKGVMTIENKSSHVLDIEFAQNYSSEFIKLQPNDSISRSWDRYFHCIIEKPSTNILKRQQTKEKITIFDNDNLYSYMIINGVCPLKLLDGNQFILAQAVGVPAASIDIAQGNNPIKTFRPLSVKNIILSSDETFAIGSTTYKKIEKIGDDYFFNYEKNGKLETAQIKIIFASDYVVKITK</sequence>
<dbReference type="Proteomes" id="UP000011708">
    <property type="component" value="Chromosome"/>
</dbReference>
<comment type="caution">
    <text evidence="1">The sequence shown here is derived from an EMBL/GenBank/DDBJ whole genome shotgun (WGS) entry which is preliminary data.</text>
</comment>